<accession>A0A5N4ANI7</accession>
<dbReference type="Proteomes" id="UP000327044">
    <property type="component" value="Unassembled WGS sequence"/>
</dbReference>
<dbReference type="InterPro" id="IPR029063">
    <property type="entry name" value="SAM-dependent_MTases_sf"/>
</dbReference>
<dbReference type="GO" id="GO:0005634">
    <property type="term" value="C:nucleus"/>
    <property type="evidence" value="ECO:0007669"/>
    <property type="project" value="TreeGrafter"/>
</dbReference>
<evidence type="ECO:0000256" key="3">
    <source>
        <dbReference type="ARBA" id="ARBA00022691"/>
    </source>
</evidence>
<dbReference type="EMBL" id="VVIM01000005">
    <property type="protein sequence ID" value="KAB0798788.1"/>
    <property type="molecule type" value="Genomic_DNA"/>
</dbReference>
<keyword evidence="2" id="KW-0808">Transferase</keyword>
<reference evidence="5 6" key="1">
    <citation type="journal article" date="2018" name="Elife">
        <title>Firefly genomes illuminate parallel origins of bioluminescence in beetles.</title>
        <authorList>
            <person name="Fallon T.R."/>
            <person name="Lower S.E."/>
            <person name="Chang C.H."/>
            <person name="Bessho-Uehara M."/>
            <person name="Martin G.J."/>
            <person name="Bewick A.J."/>
            <person name="Behringer M."/>
            <person name="Debat H.J."/>
            <person name="Wong I."/>
            <person name="Day J.C."/>
            <person name="Suvorov A."/>
            <person name="Silva C.J."/>
            <person name="Stanger-Hall K.F."/>
            <person name="Hall D.W."/>
            <person name="Schmitz R.J."/>
            <person name="Nelson D.R."/>
            <person name="Lewis S.M."/>
            <person name="Shigenobu S."/>
            <person name="Bybee S.M."/>
            <person name="Larracuente A.M."/>
            <person name="Oba Y."/>
            <person name="Weng J.K."/>
        </authorList>
    </citation>
    <scope>NUCLEOTIDE SEQUENCE [LARGE SCALE GENOMIC DNA]</scope>
    <source>
        <strain evidence="5">1611_PpyrPB1</strain>
        <tissue evidence="5">Whole body</tissue>
    </source>
</reference>
<dbReference type="SUPFAM" id="SSF53335">
    <property type="entry name" value="S-adenosyl-L-methionine-dependent methyltransferases"/>
    <property type="match status" value="1"/>
</dbReference>
<comment type="caution">
    <text evidence="5">The sequence shown here is derived from an EMBL/GenBank/DDBJ whole genome shotgun (WGS) entry which is preliminary data.</text>
</comment>
<evidence type="ECO:0000259" key="4">
    <source>
        <dbReference type="Pfam" id="PF22528"/>
    </source>
</evidence>
<feature type="domain" description="Protein arginine N-methyltransferase" evidence="4">
    <location>
        <begin position="315"/>
        <end position="419"/>
    </location>
</feature>
<dbReference type="Gene3D" id="1.25.40.10">
    <property type="entry name" value="Tetratricopeptide repeat domain"/>
    <property type="match status" value="1"/>
</dbReference>
<dbReference type="PANTHER" id="PTHR11006:SF60">
    <property type="entry name" value="PROTEIN ARGININE N-METHYLTRANSFERASE 9"/>
    <property type="match status" value="1"/>
</dbReference>
<dbReference type="AlphaFoldDB" id="A0A5N4ANI7"/>
<keyword evidence="6" id="KW-1185">Reference proteome</keyword>
<dbReference type="PANTHER" id="PTHR11006">
    <property type="entry name" value="PROTEIN ARGININE N-METHYLTRANSFERASE"/>
    <property type="match status" value="1"/>
</dbReference>
<dbReference type="InParanoid" id="A0A5N4ANI7"/>
<dbReference type="GO" id="GO:0042054">
    <property type="term" value="F:histone methyltransferase activity"/>
    <property type="evidence" value="ECO:0007669"/>
    <property type="project" value="TreeGrafter"/>
</dbReference>
<protein>
    <recommendedName>
        <fullName evidence="4">Protein arginine N-methyltransferase domain-containing protein</fullName>
    </recommendedName>
</protein>
<dbReference type="Pfam" id="PF22528">
    <property type="entry name" value="PRMT_C"/>
    <property type="match status" value="1"/>
</dbReference>
<dbReference type="InterPro" id="IPR019734">
    <property type="entry name" value="TPR_rpt"/>
</dbReference>
<keyword evidence="1" id="KW-0489">Methyltransferase</keyword>
<dbReference type="SUPFAM" id="SSF48452">
    <property type="entry name" value="TPR-like"/>
    <property type="match status" value="1"/>
</dbReference>
<dbReference type="InterPro" id="IPR011990">
    <property type="entry name" value="TPR-like_helical_dom_sf"/>
</dbReference>
<dbReference type="InterPro" id="IPR025799">
    <property type="entry name" value="Arg_MeTrfase"/>
</dbReference>
<dbReference type="Gene3D" id="3.40.50.150">
    <property type="entry name" value="Vaccinia Virus protein VP39"/>
    <property type="match status" value="1"/>
</dbReference>
<evidence type="ECO:0000313" key="6">
    <source>
        <dbReference type="Proteomes" id="UP000327044"/>
    </source>
</evidence>
<proteinExistence type="predicted"/>
<dbReference type="SMART" id="SM00028">
    <property type="entry name" value="TPR"/>
    <property type="match status" value="2"/>
</dbReference>
<evidence type="ECO:0000256" key="1">
    <source>
        <dbReference type="ARBA" id="ARBA00022603"/>
    </source>
</evidence>
<dbReference type="GO" id="GO:0032259">
    <property type="term" value="P:methylation"/>
    <property type="evidence" value="ECO:0007669"/>
    <property type="project" value="UniProtKB-KW"/>
</dbReference>
<evidence type="ECO:0000313" key="5">
    <source>
        <dbReference type="EMBL" id="KAB0798788.1"/>
    </source>
</evidence>
<dbReference type="Gene3D" id="2.70.160.11">
    <property type="entry name" value="Hnrnp arginine n-methyltransferase1"/>
    <property type="match status" value="1"/>
</dbReference>
<name>A0A5N4ANI7_PHOPY</name>
<evidence type="ECO:0000256" key="2">
    <source>
        <dbReference type="ARBA" id="ARBA00022679"/>
    </source>
</evidence>
<dbReference type="InterPro" id="IPR055135">
    <property type="entry name" value="PRMT_dom"/>
</dbReference>
<gene>
    <name evidence="5" type="ORF">PPYR_06668</name>
</gene>
<sequence>MYSDNEKRKVGLTCLLKARNYARIKDWARAFPHYLMCLELFPNDRRNLEDEFTDVLYQLGIWLESNNKLTDICKWYITGLQYFPTNANLLNHFAEHLLRIEEPQTALTYLETAHRLDPTSLVIDRNLTAAKLNTVPRWHYRMLNDCKRNEAFKVAISKALSSGCGKVLDIGTGCGLLSFYASQFSTTGITAIESSNALANIAKSSLPQVNVVTKHSTSLHSTDIGLHNVLITEIFDAALFGEHALETIIHAWDNLLDASSTVIPHSADLFVTGFSSSDLLKRHRLCSDPRLGLSNVCVTQRLKEPYEADNLKRRPVSYITNTYKACTVSFNDVTQLKDIYSNVDAIANFSLHCVNSGSIDGFAIWFNLYLDEEKTNVITTDPRENNVNCWEQAMIYLDHPIAVDQNDEITVKLSCIKNELKLTVLQPVSTCSHCFKVSGEIITYLNDTSLINICENVHLPQLSKTDIKVLDLNPFPLFALFLARRNSNVTLKCLVKDVQDFEFINFVFKCNGVDTFEMCQEVEIDSSSDLIFINPLLTNGTLDESVFLQLTRPDCVNLFPKRLYLHIEVVESEYLHNCCRVDDRNLFGHKAADLMNEYSVSVDSNRRYLTERFQVYEHWEIEPKYFSYKSIGSINLSADLLHNDISTKVPVTVVTGRTANGVLYWFTMDYITHSFTTYNSLHYNNACFIFSQPKYLTDQVLQLTVRKENSLLHVGYTDT</sequence>
<dbReference type="GO" id="GO:0016274">
    <property type="term" value="F:protein-arginine N-methyltransferase activity"/>
    <property type="evidence" value="ECO:0007669"/>
    <property type="project" value="InterPro"/>
</dbReference>
<keyword evidence="3" id="KW-0949">S-adenosyl-L-methionine</keyword>
<organism evidence="5 6">
    <name type="scientific">Photinus pyralis</name>
    <name type="common">Common eastern firefly</name>
    <name type="synonym">Lampyris pyralis</name>
    <dbReference type="NCBI Taxonomy" id="7054"/>
    <lineage>
        <taxon>Eukaryota</taxon>
        <taxon>Metazoa</taxon>
        <taxon>Ecdysozoa</taxon>
        <taxon>Arthropoda</taxon>
        <taxon>Hexapoda</taxon>
        <taxon>Insecta</taxon>
        <taxon>Pterygota</taxon>
        <taxon>Neoptera</taxon>
        <taxon>Endopterygota</taxon>
        <taxon>Coleoptera</taxon>
        <taxon>Polyphaga</taxon>
        <taxon>Elateriformia</taxon>
        <taxon>Elateroidea</taxon>
        <taxon>Lampyridae</taxon>
        <taxon>Lampyrinae</taxon>
        <taxon>Photinus</taxon>
    </lineage>
</organism>